<dbReference type="Proteomes" id="UP000027190">
    <property type="component" value="Unassembled WGS sequence"/>
</dbReference>
<dbReference type="EMBL" id="AWFG01000036">
    <property type="protein sequence ID" value="KCZ56912.1"/>
    <property type="molecule type" value="Genomic_DNA"/>
</dbReference>
<sequence length="137" mass="16402">MKPRVNLRLDAQLLAILEDVASEHQTTKTAVLEDALRHYFSEERDYALEDRVLKRMDNFEKRMGRLEWKTNLSIEIMSHYMHYWLTRTDPIPESHRDAAAALGFRRFNYFMDQVSMKMKTRRTLSHESLRWQGAKPD</sequence>
<accession>A0A062UEZ5</accession>
<proteinExistence type="predicted"/>
<keyword evidence="2" id="KW-1185">Reference proteome</keyword>
<dbReference type="STRING" id="1280947.HY30_17940"/>
<evidence type="ECO:0000313" key="1">
    <source>
        <dbReference type="EMBL" id="KCZ56912.1"/>
    </source>
</evidence>
<dbReference type="AlphaFoldDB" id="A0A062UEZ5"/>
<evidence type="ECO:0000313" key="2">
    <source>
        <dbReference type="Proteomes" id="UP000027190"/>
    </source>
</evidence>
<dbReference type="RefSeq" id="WP_034740780.1">
    <property type="nucleotide sequence ID" value="NZ_AWFG01000036.1"/>
</dbReference>
<comment type="caution">
    <text evidence="1">The sequence shown here is derived from an EMBL/GenBank/DDBJ whole genome shotgun (WGS) entry which is preliminary data.</text>
</comment>
<dbReference type="OrthoDB" id="9803941at2"/>
<name>A0A062UEZ5_9PROT</name>
<organism evidence="1 2">
    <name type="scientific">Hyphomonas chukchiensis</name>
    <dbReference type="NCBI Taxonomy" id="1280947"/>
    <lineage>
        <taxon>Bacteria</taxon>
        <taxon>Pseudomonadati</taxon>
        <taxon>Pseudomonadota</taxon>
        <taxon>Alphaproteobacteria</taxon>
        <taxon>Hyphomonadales</taxon>
        <taxon>Hyphomonadaceae</taxon>
        <taxon>Hyphomonas</taxon>
    </lineage>
</organism>
<reference evidence="1 2" key="1">
    <citation type="journal article" date="2014" name="Antonie Van Leeuwenhoek">
        <title>Hyphomonas beringensis sp. nov. and Hyphomonas chukchiensis sp. nov., isolated from surface seawater of the Bering Sea and Chukchi Sea.</title>
        <authorList>
            <person name="Li C."/>
            <person name="Lai Q."/>
            <person name="Li G."/>
            <person name="Dong C."/>
            <person name="Wang J."/>
            <person name="Liao Y."/>
            <person name="Shao Z."/>
        </authorList>
    </citation>
    <scope>NUCLEOTIDE SEQUENCE [LARGE SCALE GENOMIC DNA]</scope>
    <source>
        <strain evidence="1 2">BH-BN04-4</strain>
    </source>
</reference>
<dbReference type="eggNOG" id="COG4962">
    <property type="taxonomic scope" value="Bacteria"/>
</dbReference>
<evidence type="ECO:0008006" key="3">
    <source>
        <dbReference type="Google" id="ProtNLM"/>
    </source>
</evidence>
<gene>
    <name evidence="1" type="ORF">HY30_17940</name>
</gene>
<dbReference type="PATRIC" id="fig|1280947.3.peg.2441"/>
<protein>
    <recommendedName>
        <fullName evidence="3">Ribbon-helix-helix protein CopG domain-containing protein</fullName>
    </recommendedName>
</protein>